<evidence type="ECO:0000313" key="2">
    <source>
        <dbReference type="EMBL" id="CAD1833013.1"/>
    </source>
</evidence>
<dbReference type="InterPro" id="IPR032567">
    <property type="entry name" value="RTL1-rel"/>
</dbReference>
<organism evidence="2">
    <name type="scientific">Ananas comosus var. bracteatus</name>
    <name type="common">red pineapple</name>
    <dbReference type="NCBI Taxonomy" id="296719"/>
    <lineage>
        <taxon>Eukaryota</taxon>
        <taxon>Viridiplantae</taxon>
        <taxon>Streptophyta</taxon>
        <taxon>Embryophyta</taxon>
        <taxon>Tracheophyta</taxon>
        <taxon>Spermatophyta</taxon>
        <taxon>Magnoliopsida</taxon>
        <taxon>Liliopsida</taxon>
        <taxon>Poales</taxon>
        <taxon>Bromeliaceae</taxon>
        <taxon>Bromelioideae</taxon>
        <taxon>Ananas</taxon>
    </lineage>
</organism>
<proteinExistence type="predicted"/>
<dbReference type="Pfam" id="PF08284">
    <property type="entry name" value="RVP_2"/>
    <property type="match status" value="1"/>
</dbReference>
<dbReference type="PANTHER" id="PTHR15503:SF45">
    <property type="entry name" value="RNA-DIRECTED DNA POLYMERASE HOMOLOG"/>
    <property type="match status" value="1"/>
</dbReference>
<dbReference type="InterPro" id="IPR021109">
    <property type="entry name" value="Peptidase_aspartic_dom_sf"/>
</dbReference>
<gene>
    <name evidence="2" type="ORF">CB5_LOCUS16224</name>
</gene>
<feature type="compositionally biased region" description="Basic and acidic residues" evidence="1">
    <location>
        <begin position="202"/>
        <end position="218"/>
    </location>
</feature>
<protein>
    <submittedName>
        <fullName evidence="2">Uncharacterized protein</fullName>
    </submittedName>
</protein>
<reference evidence="2" key="1">
    <citation type="submission" date="2020-07" db="EMBL/GenBank/DDBJ databases">
        <authorList>
            <person name="Lin J."/>
        </authorList>
    </citation>
    <scope>NUCLEOTIDE SEQUENCE</scope>
</reference>
<evidence type="ECO:0000256" key="1">
    <source>
        <dbReference type="SAM" id="MobiDB-lite"/>
    </source>
</evidence>
<accession>A0A6V7PQR9</accession>
<feature type="region of interest" description="Disordered" evidence="1">
    <location>
        <begin position="199"/>
        <end position="250"/>
    </location>
</feature>
<dbReference type="EMBL" id="LR862150">
    <property type="protein sequence ID" value="CAD1833013.1"/>
    <property type="molecule type" value="Genomic_DNA"/>
</dbReference>
<sequence>MPIRTLVLKKLKDFDVILGMDWLSKYYVTVDCKSKVITFREPGQKEFTYRACQSSCFTATVSATRARKLVSRGCAAYLATVVEVDRVAPTLEELSVVREFPDVFPVELPGIPPDREIEFVIDLVPNTAPISKAPYRMAPAELKELRAQFTYIKHSSGANVTHWTCANCEFSLSGTVPDRRDRSPRSSVAAACEATGPWRMRPVPERDHAGIDRSHAGRDWFQNVGFSGQAKRPSQVGETGPSVRKLPRPG</sequence>
<dbReference type="SUPFAM" id="SSF56672">
    <property type="entry name" value="DNA/RNA polymerases"/>
    <property type="match status" value="1"/>
</dbReference>
<dbReference type="PANTHER" id="PTHR15503">
    <property type="entry name" value="LDOC1 RELATED"/>
    <property type="match status" value="1"/>
</dbReference>
<dbReference type="InterPro" id="IPR043502">
    <property type="entry name" value="DNA/RNA_pol_sf"/>
</dbReference>
<dbReference type="AlphaFoldDB" id="A0A6V7PQR9"/>
<dbReference type="Gene3D" id="2.40.70.10">
    <property type="entry name" value="Acid Proteases"/>
    <property type="match status" value="1"/>
</dbReference>
<name>A0A6V7PQR9_ANACO</name>